<dbReference type="STRING" id="133383.A0A1R0H7D5"/>
<evidence type="ECO:0000259" key="6">
    <source>
        <dbReference type="PROSITE" id="PS50240"/>
    </source>
</evidence>
<keyword evidence="3" id="KW-0645">Protease</keyword>
<dbReference type="SUPFAM" id="SSF50494">
    <property type="entry name" value="Trypsin-like serine proteases"/>
    <property type="match status" value="1"/>
</dbReference>
<dbReference type="PANTHER" id="PTHR24264">
    <property type="entry name" value="TRYPSIN-RELATED"/>
    <property type="match status" value="1"/>
</dbReference>
<evidence type="ECO:0000256" key="1">
    <source>
        <dbReference type="ARBA" id="ARBA00004613"/>
    </source>
</evidence>
<dbReference type="AlphaFoldDB" id="A0A1R0H7D5"/>
<dbReference type="InterPro" id="IPR001254">
    <property type="entry name" value="Trypsin_dom"/>
</dbReference>
<keyword evidence="5" id="KW-0472">Membrane</keyword>
<dbReference type="InterPro" id="IPR050127">
    <property type="entry name" value="Serine_Proteases_S1"/>
</dbReference>
<organism evidence="7 8">
    <name type="scientific">Smittium mucronatum</name>
    <dbReference type="NCBI Taxonomy" id="133383"/>
    <lineage>
        <taxon>Eukaryota</taxon>
        <taxon>Fungi</taxon>
        <taxon>Fungi incertae sedis</taxon>
        <taxon>Zoopagomycota</taxon>
        <taxon>Kickxellomycotina</taxon>
        <taxon>Harpellomycetes</taxon>
        <taxon>Harpellales</taxon>
        <taxon>Legeriomycetaceae</taxon>
        <taxon>Smittium</taxon>
    </lineage>
</organism>
<comment type="subcellular location">
    <subcellularLocation>
        <location evidence="1">Secreted</location>
    </subcellularLocation>
</comment>
<reference evidence="7 8" key="1">
    <citation type="journal article" date="2016" name="Mol. Biol. Evol.">
        <title>Genome-Wide Survey of Gut Fungi (Harpellales) Reveals the First Horizontally Transferred Ubiquitin Gene from a Mosquito Host.</title>
        <authorList>
            <person name="Wang Y."/>
            <person name="White M.M."/>
            <person name="Kvist S."/>
            <person name="Moncalvo J.M."/>
        </authorList>
    </citation>
    <scope>NUCLEOTIDE SEQUENCE [LARGE SCALE GENOMIC DNA]</scope>
    <source>
        <strain evidence="7 8">ALG-7-W6</strain>
    </source>
</reference>
<evidence type="ECO:0000256" key="3">
    <source>
        <dbReference type="ARBA" id="ARBA00022670"/>
    </source>
</evidence>
<dbReference type="Pfam" id="PF00089">
    <property type="entry name" value="Trypsin"/>
    <property type="match status" value="1"/>
</dbReference>
<keyword evidence="4" id="KW-0378">Hydrolase</keyword>
<feature type="domain" description="Peptidase S1" evidence="6">
    <location>
        <begin position="1"/>
        <end position="126"/>
    </location>
</feature>
<dbReference type="Proteomes" id="UP000187455">
    <property type="component" value="Unassembled WGS sequence"/>
</dbReference>
<sequence>MNQNFPVDAAGWGQKSNISGSTLNVLLSVPLKIPSSKVCSSLKPTWESNDGNLICVPISNGKVTCFGDSDGSLAYPGTSPMSVVGLTSFGISDSKLGEKYVCGSSNGATYYKHVINYIDWIVSSAKLNVDDLVYNGPAFNGSAVSHAIRSAKPLFTGIYNPLSGLITILWLLLVF</sequence>
<name>A0A1R0H7D5_9FUNG</name>
<dbReference type="InterPro" id="IPR009003">
    <property type="entry name" value="Peptidase_S1_PA"/>
</dbReference>
<evidence type="ECO:0000313" key="7">
    <source>
        <dbReference type="EMBL" id="OLY84984.1"/>
    </source>
</evidence>
<dbReference type="GO" id="GO:0006508">
    <property type="term" value="P:proteolysis"/>
    <property type="evidence" value="ECO:0007669"/>
    <property type="project" value="UniProtKB-KW"/>
</dbReference>
<evidence type="ECO:0000256" key="2">
    <source>
        <dbReference type="ARBA" id="ARBA00022525"/>
    </source>
</evidence>
<gene>
    <name evidence="7" type="ORF">AYI68_g840</name>
</gene>
<protein>
    <submittedName>
        <fullName evidence="7">Enteropeptidase</fullName>
    </submittedName>
</protein>
<dbReference type="InterPro" id="IPR043504">
    <property type="entry name" value="Peptidase_S1_PA_chymotrypsin"/>
</dbReference>
<comment type="caution">
    <text evidence="7">The sequence shown here is derived from an EMBL/GenBank/DDBJ whole genome shotgun (WGS) entry which is preliminary data.</text>
</comment>
<keyword evidence="5" id="KW-1133">Transmembrane helix</keyword>
<evidence type="ECO:0000313" key="8">
    <source>
        <dbReference type="Proteomes" id="UP000187455"/>
    </source>
</evidence>
<dbReference type="OrthoDB" id="6380398at2759"/>
<dbReference type="GO" id="GO:0004252">
    <property type="term" value="F:serine-type endopeptidase activity"/>
    <property type="evidence" value="ECO:0007669"/>
    <property type="project" value="InterPro"/>
</dbReference>
<evidence type="ECO:0000256" key="4">
    <source>
        <dbReference type="ARBA" id="ARBA00022801"/>
    </source>
</evidence>
<keyword evidence="8" id="KW-1185">Reference proteome</keyword>
<keyword evidence="5" id="KW-0812">Transmembrane</keyword>
<evidence type="ECO:0000256" key="5">
    <source>
        <dbReference type="SAM" id="Phobius"/>
    </source>
</evidence>
<proteinExistence type="predicted"/>
<keyword evidence="2" id="KW-0964">Secreted</keyword>
<dbReference type="EMBL" id="LSSL01000280">
    <property type="protein sequence ID" value="OLY84984.1"/>
    <property type="molecule type" value="Genomic_DNA"/>
</dbReference>
<feature type="transmembrane region" description="Helical" evidence="5">
    <location>
        <begin position="154"/>
        <end position="173"/>
    </location>
</feature>
<dbReference type="GO" id="GO:0005615">
    <property type="term" value="C:extracellular space"/>
    <property type="evidence" value="ECO:0007669"/>
    <property type="project" value="TreeGrafter"/>
</dbReference>
<dbReference type="Gene3D" id="2.40.10.10">
    <property type="entry name" value="Trypsin-like serine proteases"/>
    <property type="match status" value="1"/>
</dbReference>
<dbReference type="PANTHER" id="PTHR24264:SF65">
    <property type="entry name" value="SRCR DOMAIN-CONTAINING PROTEIN"/>
    <property type="match status" value="1"/>
</dbReference>
<accession>A0A1R0H7D5</accession>
<dbReference type="PROSITE" id="PS50240">
    <property type="entry name" value="TRYPSIN_DOM"/>
    <property type="match status" value="1"/>
</dbReference>